<name>A0ACD3AY44_9AGAR</name>
<accession>A0ACD3AY44</accession>
<dbReference type="Proteomes" id="UP000308600">
    <property type="component" value="Unassembled WGS sequence"/>
</dbReference>
<reference evidence="1 2" key="1">
    <citation type="journal article" date="2019" name="Nat. Ecol. Evol.">
        <title>Megaphylogeny resolves global patterns of mushroom evolution.</title>
        <authorList>
            <person name="Varga T."/>
            <person name="Krizsan K."/>
            <person name="Foldi C."/>
            <person name="Dima B."/>
            <person name="Sanchez-Garcia M."/>
            <person name="Sanchez-Ramirez S."/>
            <person name="Szollosi G.J."/>
            <person name="Szarkandi J.G."/>
            <person name="Papp V."/>
            <person name="Albert L."/>
            <person name="Andreopoulos W."/>
            <person name="Angelini C."/>
            <person name="Antonin V."/>
            <person name="Barry K.W."/>
            <person name="Bougher N.L."/>
            <person name="Buchanan P."/>
            <person name="Buyck B."/>
            <person name="Bense V."/>
            <person name="Catcheside P."/>
            <person name="Chovatia M."/>
            <person name="Cooper J."/>
            <person name="Damon W."/>
            <person name="Desjardin D."/>
            <person name="Finy P."/>
            <person name="Geml J."/>
            <person name="Haridas S."/>
            <person name="Hughes K."/>
            <person name="Justo A."/>
            <person name="Karasinski D."/>
            <person name="Kautmanova I."/>
            <person name="Kiss B."/>
            <person name="Kocsube S."/>
            <person name="Kotiranta H."/>
            <person name="LaButti K.M."/>
            <person name="Lechner B.E."/>
            <person name="Liimatainen K."/>
            <person name="Lipzen A."/>
            <person name="Lukacs Z."/>
            <person name="Mihaltcheva S."/>
            <person name="Morgado L.N."/>
            <person name="Niskanen T."/>
            <person name="Noordeloos M.E."/>
            <person name="Ohm R.A."/>
            <person name="Ortiz-Santana B."/>
            <person name="Ovrebo C."/>
            <person name="Racz N."/>
            <person name="Riley R."/>
            <person name="Savchenko A."/>
            <person name="Shiryaev A."/>
            <person name="Soop K."/>
            <person name="Spirin V."/>
            <person name="Szebenyi C."/>
            <person name="Tomsovsky M."/>
            <person name="Tulloss R.E."/>
            <person name="Uehling J."/>
            <person name="Grigoriev I.V."/>
            <person name="Vagvolgyi C."/>
            <person name="Papp T."/>
            <person name="Martin F.M."/>
            <person name="Miettinen O."/>
            <person name="Hibbett D.S."/>
            <person name="Nagy L.G."/>
        </authorList>
    </citation>
    <scope>NUCLEOTIDE SEQUENCE [LARGE SCALE GENOMIC DNA]</scope>
    <source>
        <strain evidence="1 2">NL-1719</strain>
    </source>
</reference>
<evidence type="ECO:0000313" key="2">
    <source>
        <dbReference type="Proteomes" id="UP000308600"/>
    </source>
</evidence>
<proteinExistence type="predicted"/>
<sequence>MDETATATSNSNEIDAPTSRKIYKGGCFCGNVTYQVIGPPILSAYCHCTLCQRVNASPFILSVHFPAASFSWSHAAPHESNMDPYAIHHKPWKVRWRCKNCGSVVASNNTKLDKWSIWGAQLERDSAGRIIGWDEVKPTAHIFYDTRLVDVADDLGKWTGYENESERIG</sequence>
<gene>
    <name evidence="1" type="ORF">BDN72DRAFT_766469</name>
</gene>
<dbReference type="EMBL" id="ML208313">
    <property type="protein sequence ID" value="TFK70445.1"/>
    <property type="molecule type" value="Genomic_DNA"/>
</dbReference>
<keyword evidence="2" id="KW-1185">Reference proteome</keyword>
<evidence type="ECO:0000313" key="1">
    <source>
        <dbReference type="EMBL" id="TFK70445.1"/>
    </source>
</evidence>
<organism evidence="1 2">
    <name type="scientific">Pluteus cervinus</name>
    <dbReference type="NCBI Taxonomy" id="181527"/>
    <lineage>
        <taxon>Eukaryota</taxon>
        <taxon>Fungi</taxon>
        <taxon>Dikarya</taxon>
        <taxon>Basidiomycota</taxon>
        <taxon>Agaricomycotina</taxon>
        <taxon>Agaricomycetes</taxon>
        <taxon>Agaricomycetidae</taxon>
        <taxon>Agaricales</taxon>
        <taxon>Pluteineae</taxon>
        <taxon>Pluteaceae</taxon>
        <taxon>Pluteus</taxon>
    </lineage>
</organism>
<protein>
    <submittedName>
        <fullName evidence="1">Uncharacterized protein</fullName>
    </submittedName>
</protein>